<protein>
    <submittedName>
        <fullName evidence="1">Uncharacterized protein</fullName>
    </submittedName>
</protein>
<comment type="caution">
    <text evidence="1">The sequence shown here is derived from an EMBL/GenBank/DDBJ whole genome shotgun (WGS) entry which is preliminary data.</text>
</comment>
<dbReference type="Proteomes" id="UP000798662">
    <property type="component" value="Chromosome 3"/>
</dbReference>
<keyword evidence="2" id="KW-1185">Reference proteome</keyword>
<dbReference type="EMBL" id="CM020620">
    <property type="protein sequence ID" value="KAK1867345.1"/>
    <property type="molecule type" value="Genomic_DNA"/>
</dbReference>
<sequence>MTETPGAPVDGSVGPPVARDAAHRDAFGALREQLDAEFPRVVGTPTAWLDDGCLWRHLRARDYNVASAATQLRDTYAWRQSFGVDPLMAATAAAAAAVSAAPPAAAADAGATPLPAAADPTVRTVHAESATGKQFVHGTCAAGRPVLYMRPGVQNSKDTRGNLLQLVYSLERGVAAMRPGVEKLTLLIDFTGYSLRVAPSFATQRATLAILQHHYPERLGLAVLWGAPRLFHLAYKALRPFVDPVTAAKVVFLYPGVPADVARMAELFGGRGELLAEYGGGSPWVYSNRAYFAVEGGGGGFPHTCSKGDTGGWGVGQKGAGVVSKHEVMWPGTVGWAWARCPSPSLCAVQYGEPHTHPPLHDQWYCGGRMNSSDHHSTTGR</sequence>
<gene>
    <name evidence="1" type="ORF">I4F81_009852</name>
</gene>
<organism evidence="1 2">
    <name type="scientific">Pyropia yezoensis</name>
    <name type="common">Susabi-nori</name>
    <name type="synonym">Porphyra yezoensis</name>
    <dbReference type="NCBI Taxonomy" id="2788"/>
    <lineage>
        <taxon>Eukaryota</taxon>
        <taxon>Rhodophyta</taxon>
        <taxon>Bangiophyceae</taxon>
        <taxon>Bangiales</taxon>
        <taxon>Bangiaceae</taxon>
        <taxon>Pyropia</taxon>
    </lineage>
</organism>
<accession>A0ACC3CAU1</accession>
<evidence type="ECO:0000313" key="1">
    <source>
        <dbReference type="EMBL" id="KAK1867345.1"/>
    </source>
</evidence>
<reference evidence="1" key="1">
    <citation type="submission" date="2019-11" db="EMBL/GenBank/DDBJ databases">
        <title>Nori genome reveals adaptations in red seaweeds to the harsh intertidal environment.</title>
        <authorList>
            <person name="Wang D."/>
            <person name="Mao Y."/>
        </authorList>
    </citation>
    <scope>NUCLEOTIDE SEQUENCE</scope>
    <source>
        <tissue evidence="1">Gametophyte</tissue>
    </source>
</reference>
<name>A0ACC3CAU1_PYRYE</name>
<proteinExistence type="predicted"/>
<evidence type="ECO:0000313" key="2">
    <source>
        <dbReference type="Proteomes" id="UP000798662"/>
    </source>
</evidence>